<dbReference type="RefSeq" id="XP_007874065.1">
    <property type="nucleotide sequence ID" value="XM_007875874.1"/>
</dbReference>
<evidence type="ECO:0000313" key="3">
    <source>
        <dbReference type="Proteomes" id="UP000011958"/>
    </source>
</evidence>
<evidence type="ECO:0000256" key="1">
    <source>
        <dbReference type="SAM" id="Coils"/>
    </source>
</evidence>
<comment type="caution">
    <text evidence="2">The sequence shown here is derived from an EMBL/GenBank/DDBJ whole genome shotgun (WGS) entry which is preliminary data.</text>
</comment>
<evidence type="ECO:0000313" key="2">
    <source>
        <dbReference type="EMBL" id="EMR09496.1"/>
    </source>
</evidence>
<gene>
    <name evidence="2" type="ORF">PNEG_02085</name>
</gene>
<feature type="coiled-coil region" evidence="1">
    <location>
        <begin position="341"/>
        <end position="368"/>
    </location>
</feature>
<proteinExistence type="predicted"/>
<organism evidence="2 3">
    <name type="scientific">Pneumocystis murina (strain B123)</name>
    <name type="common">Mouse pneumocystis pneumonia agent</name>
    <name type="synonym">Pneumocystis carinii f. sp. muris</name>
    <dbReference type="NCBI Taxonomy" id="1069680"/>
    <lineage>
        <taxon>Eukaryota</taxon>
        <taxon>Fungi</taxon>
        <taxon>Dikarya</taxon>
        <taxon>Ascomycota</taxon>
        <taxon>Taphrinomycotina</taxon>
        <taxon>Pneumocystomycetes</taxon>
        <taxon>Pneumocystaceae</taxon>
        <taxon>Pneumocystis</taxon>
    </lineage>
</organism>
<feature type="coiled-coil region" evidence="1">
    <location>
        <begin position="412"/>
        <end position="446"/>
    </location>
</feature>
<protein>
    <submittedName>
        <fullName evidence="2">Uncharacterized protein</fullName>
    </submittedName>
</protein>
<dbReference type="AlphaFoldDB" id="M7NQV9"/>
<reference evidence="3" key="1">
    <citation type="journal article" date="2016" name="Nat. Commun.">
        <title>Genome analysis of three Pneumocystis species reveals adaptation mechanisms to life exclusively in mammalian hosts.</title>
        <authorList>
            <person name="Ma L."/>
            <person name="Chen Z."/>
            <person name="Huang D.W."/>
            <person name="Kutty G."/>
            <person name="Ishihara M."/>
            <person name="Wang H."/>
            <person name="Abouelleil A."/>
            <person name="Bishop L."/>
            <person name="Davey E."/>
            <person name="Deng R."/>
            <person name="Deng X."/>
            <person name="Fan L."/>
            <person name="Fantoni G."/>
            <person name="Fitzgerald M."/>
            <person name="Gogineni E."/>
            <person name="Goldberg J.M."/>
            <person name="Handley G."/>
            <person name="Hu X."/>
            <person name="Huber C."/>
            <person name="Jiao X."/>
            <person name="Jones K."/>
            <person name="Levin J.Z."/>
            <person name="Liu Y."/>
            <person name="Macdonald P."/>
            <person name="Melnikov A."/>
            <person name="Raley C."/>
            <person name="Sassi M."/>
            <person name="Sherman B.T."/>
            <person name="Song X."/>
            <person name="Sykes S."/>
            <person name="Tran B."/>
            <person name="Walsh L."/>
            <person name="Xia Y."/>
            <person name="Yang J."/>
            <person name="Young S."/>
            <person name="Zeng Q."/>
            <person name="Zheng X."/>
            <person name="Stephens R."/>
            <person name="Nusbaum C."/>
            <person name="Birren B.W."/>
            <person name="Azadi P."/>
            <person name="Lempicki R.A."/>
            <person name="Cuomo C.A."/>
            <person name="Kovacs J.A."/>
        </authorList>
    </citation>
    <scope>NUCLEOTIDE SEQUENCE [LARGE SCALE GENOMIC DNA]</scope>
    <source>
        <strain evidence="3">B123</strain>
    </source>
</reference>
<dbReference type="OrthoDB" id="5399009at2759"/>
<dbReference type="HOGENOM" id="CLU_451358_0_0_1"/>
<keyword evidence="3" id="KW-1185">Reference proteome</keyword>
<feature type="coiled-coil region" evidence="1">
    <location>
        <begin position="481"/>
        <end position="512"/>
    </location>
</feature>
<dbReference type="VEuPathDB" id="FungiDB:PNEG_02085"/>
<keyword evidence="1" id="KW-0175">Coiled coil</keyword>
<sequence length="619" mass="72691">MAEKEGRKEAKSMSFFNLQKNITTIPQYNSLKVQSGNIKRTISVFEQLSCPKQLPDKQDISKNTRILAQVQNSSLISGNCFSSVSLEKKENIRMKVVEPLKVIEPLNDVNPQLSPRIMKGVAISERRPSSWAFSPSNVGEFNLDQEKTHSRKSLLDPVEKMENTQELFLFNSKSIKEDPFPLEETKNISKDHNKSLYEKFFELESHENTFHMNDSSSILCNSLDSCSLFEANDLKNELISAKERSDMEKVFNEKYLKLIQQNNKLRNRNRHHEEITDTLNKEVQEKGPLISKTEDNKYIEQINSLSHEVEKLASELNNSSVYNEKLLEQINFCKLESQLSTEILKSEIEKSKDIIKSLEEQLKSHDVNQLNFHEHLESVKLYYIEREKILQNKLISAEQAIDAEKIETAKNMEEIRKKLEESDSLKKNVEEELSFALTANNELLKEISYLKNNCEIKDNYENILKDSEGKNNVFSKDSTYIKEISDQLKITQDELQEERKKLEDKTKQCDILFLEFSELEMKYFNLQKKVLIKNEQITKHIFKIREHELTLESLLKEHNSLIKKLNIQQNILCKYTDMIKEKDNLIKHYKEDFEKLHFIYLEEINHIHNNFENRKILTH</sequence>
<dbReference type="GeneID" id="19895779"/>
<dbReference type="Proteomes" id="UP000011958">
    <property type="component" value="Unassembled WGS sequence"/>
</dbReference>
<dbReference type="EMBL" id="AFWA02000012">
    <property type="protein sequence ID" value="EMR09496.1"/>
    <property type="molecule type" value="Genomic_DNA"/>
</dbReference>
<name>M7NQV9_PNEMU</name>
<accession>M7NQV9</accession>